<protein>
    <submittedName>
        <fullName evidence="3">Tyrosine-protein kinase family protein</fullName>
    </submittedName>
</protein>
<dbReference type="GO" id="GO:0005524">
    <property type="term" value="F:ATP binding"/>
    <property type="evidence" value="ECO:0007669"/>
    <property type="project" value="UniProtKB-KW"/>
</dbReference>
<dbReference type="EMBL" id="JAAKDE010000013">
    <property type="protein sequence ID" value="MBA2133328.1"/>
    <property type="molecule type" value="Genomic_DNA"/>
</dbReference>
<dbReference type="InterPro" id="IPR033756">
    <property type="entry name" value="YlxH/NBP35"/>
</dbReference>
<dbReference type="Gene3D" id="3.40.50.300">
    <property type="entry name" value="P-loop containing nucleotide triphosphate hydrolases"/>
    <property type="match status" value="1"/>
</dbReference>
<dbReference type="SUPFAM" id="SSF52540">
    <property type="entry name" value="P-loop containing nucleoside triphosphate hydrolases"/>
    <property type="match status" value="1"/>
</dbReference>
<organism evidence="3 4">
    <name type="scientific">Capillibacterium thermochitinicola</name>
    <dbReference type="NCBI Taxonomy" id="2699427"/>
    <lineage>
        <taxon>Bacteria</taxon>
        <taxon>Bacillati</taxon>
        <taxon>Bacillota</taxon>
        <taxon>Capillibacterium</taxon>
    </lineage>
</organism>
<dbReference type="AlphaFoldDB" id="A0A8J6I1L8"/>
<evidence type="ECO:0000313" key="3">
    <source>
        <dbReference type="EMBL" id="MBA2133328.1"/>
    </source>
</evidence>
<dbReference type="GO" id="GO:0016301">
    <property type="term" value="F:kinase activity"/>
    <property type="evidence" value="ECO:0007669"/>
    <property type="project" value="UniProtKB-KW"/>
</dbReference>
<accession>A0A8J6I1L8</accession>
<dbReference type="Proteomes" id="UP000657177">
    <property type="component" value="Unassembled WGS sequence"/>
</dbReference>
<dbReference type="RefSeq" id="WP_181339775.1">
    <property type="nucleotide sequence ID" value="NZ_JAAKDE010000013.1"/>
</dbReference>
<sequence>MQANRITIFTGPFGSGKTEVAVNYALQLRRQGQKVGLIDLDIVNPYFRSRTLTQRLKEDGIELVSTHPGLEMADLPALSPRIFSFLQSPDHRVIFDVGGDPVGARVLGRFQPYFQANPYQLWLVVNPYRPGYEDPARIIGLAREVEAASRLKITGLIDNSNLGKLTDRQVRVQGAVPVQAAADRLKIPVVFRTYTDETLLSEAERAGQEQVFSLKLFMLPPWEEE</sequence>
<dbReference type="Pfam" id="PF10609">
    <property type="entry name" value="ParA"/>
    <property type="match status" value="1"/>
</dbReference>
<keyword evidence="1" id="KW-0547">Nucleotide-binding</keyword>
<gene>
    <name evidence="3" type="ORF">G5B42_07200</name>
</gene>
<dbReference type="InterPro" id="IPR027417">
    <property type="entry name" value="P-loop_NTPase"/>
</dbReference>
<evidence type="ECO:0000256" key="2">
    <source>
        <dbReference type="ARBA" id="ARBA00022840"/>
    </source>
</evidence>
<keyword evidence="4" id="KW-1185">Reference proteome</keyword>
<keyword evidence="2" id="KW-0067">ATP-binding</keyword>
<keyword evidence="3" id="KW-0418">Kinase</keyword>
<reference evidence="3" key="1">
    <citation type="submission" date="2020-06" db="EMBL/GenBank/DDBJ databases">
        <title>Novel chitinolytic bacterium.</title>
        <authorList>
            <person name="Ungkulpasvich U."/>
            <person name="Kosugi A."/>
            <person name="Uke A."/>
        </authorList>
    </citation>
    <scope>NUCLEOTIDE SEQUENCE</scope>
    <source>
        <strain evidence="3">UUS1-1</strain>
    </source>
</reference>
<comment type="caution">
    <text evidence="3">The sequence shown here is derived from an EMBL/GenBank/DDBJ whole genome shotgun (WGS) entry which is preliminary data.</text>
</comment>
<evidence type="ECO:0000313" key="4">
    <source>
        <dbReference type="Proteomes" id="UP000657177"/>
    </source>
</evidence>
<proteinExistence type="predicted"/>
<keyword evidence="3" id="KW-0808">Transferase</keyword>
<name>A0A8J6I1L8_9FIRM</name>
<evidence type="ECO:0000256" key="1">
    <source>
        <dbReference type="ARBA" id="ARBA00022741"/>
    </source>
</evidence>